<dbReference type="Proteomes" id="UP001432000">
    <property type="component" value="Chromosome"/>
</dbReference>
<name>A0ABZ2PM86_9NOCA</name>
<evidence type="ECO:0000313" key="2">
    <source>
        <dbReference type="Proteomes" id="UP001432000"/>
    </source>
</evidence>
<dbReference type="InterPro" id="IPR036388">
    <property type="entry name" value="WH-like_DNA-bd_sf"/>
</dbReference>
<reference evidence="1 2" key="1">
    <citation type="submission" date="2024-03" db="EMBL/GenBank/DDBJ databases">
        <title>Natural products discovery in diverse microorganisms through a two-stage MS feature dereplication strategy.</title>
        <authorList>
            <person name="Zhang R."/>
        </authorList>
    </citation>
    <scope>NUCLEOTIDE SEQUENCE [LARGE SCALE GENOMIC DNA]</scope>
    <source>
        <strain evidence="1 2">18930</strain>
    </source>
</reference>
<accession>A0ABZ2PM86</accession>
<evidence type="ECO:0000313" key="1">
    <source>
        <dbReference type="EMBL" id="WXG69380.1"/>
    </source>
</evidence>
<gene>
    <name evidence="1" type="ORF">WDS16_02115</name>
</gene>
<dbReference type="SUPFAM" id="SSF46689">
    <property type="entry name" value="Homeodomain-like"/>
    <property type="match status" value="1"/>
</dbReference>
<dbReference type="InterPro" id="IPR007367">
    <property type="entry name" value="DUF433"/>
</dbReference>
<dbReference type="InterPro" id="IPR009057">
    <property type="entry name" value="Homeodomain-like_sf"/>
</dbReference>
<organism evidence="1 2">
    <name type="scientific">Rhodococcus sovatensis</name>
    <dbReference type="NCBI Taxonomy" id="1805840"/>
    <lineage>
        <taxon>Bacteria</taxon>
        <taxon>Bacillati</taxon>
        <taxon>Actinomycetota</taxon>
        <taxon>Actinomycetes</taxon>
        <taxon>Mycobacteriales</taxon>
        <taxon>Nocardiaceae</taxon>
        <taxon>Rhodococcus</taxon>
    </lineage>
</organism>
<proteinExistence type="predicted"/>
<dbReference type="RefSeq" id="WP_338890132.1">
    <property type="nucleotide sequence ID" value="NZ_CP147846.1"/>
</dbReference>
<sequence length="231" mass="25336">MAVTVTSLLDRQIYLYSEVDHLVGLRSGTARRWINGYTRSGRDYAPILREQPQTTEWVTWGEFVETRILAEYRDQKSVPTAHLRAAVFTLREQFGLEYPLATMRPYLVAGSEGLEMDRQAVEGVDGRLVVHTGQLILSDGLPVMERAVLAETESGDQIAEQLTDGEFPGIVMHPARFGGQPTFLGRRVSVATIAGMVADGDPAEAVAADYGLSIAEVRSAIAYAAQHRLSA</sequence>
<dbReference type="Pfam" id="PF04255">
    <property type="entry name" value="DUF433"/>
    <property type="match status" value="1"/>
</dbReference>
<dbReference type="Gene3D" id="1.10.10.10">
    <property type="entry name" value="Winged helix-like DNA-binding domain superfamily/Winged helix DNA-binding domain"/>
    <property type="match status" value="1"/>
</dbReference>
<dbReference type="EMBL" id="CP147846">
    <property type="protein sequence ID" value="WXG69380.1"/>
    <property type="molecule type" value="Genomic_DNA"/>
</dbReference>
<protein>
    <submittedName>
        <fullName evidence="1">DUF433 domain-containing protein</fullName>
    </submittedName>
</protein>
<keyword evidence="2" id="KW-1185">Reference proteome</keyword>